<proteinExistence type="predicted"/>
<organism evidence="1 2">
    <name type="scientific">Luteimonas soli</name>
    <dbReference type="NCBI Taxonomy" id="1648966"/>
    <lineage>
        <taxon>Bacteria</taxon>
        <taxon>Pseudomonadati</taxon>
        <taxon>Pseudomonadota</taxon>
        <taxon>Gammaproteobacteria</taxon>
        <taxon>Lysobacterales</taxon>
        <taxon>Lysobacteraceae</taxon>
        <taxon>Luteimonas</taxon>
    </lineage>
</organism>
<dbReference type="RefSeq" id="WP_386745132.1">
    <property type="nucleotide sequence ID" value="NZ_JBHRYA010000009.1"/>
</dbReference>
<keyword evidence="2" id="KW-1185">Reference proteome</keyword>
<evidence type="ECO:0008006" key="3">
    <source>
        <dbReference type="Google" id="ProtNLM"/>
    </source>
</evidence>
<comment type="caution">
    <text evidence="1">The sequence shown here is derived from an EMBL/GenBank/DDBJ whole genome shotgun (WGS) entry which is preliminary data.</text>
</comment>
<name>A0ABV7XNJ6_9GAMM</name>
<evidence type="ECO:0000313" key="1">
    <source>
        <dbReference type="EMBL" id="MFC3717303.1"/>
    </source>
</evidence>
<sequence length="99" mass="11595">MNPNYSSIRSSLLETLEFLASTEKQRRFARETYYRSYQDEFACWWLDEYHPEEAVASGMFTPEQAEILDAFSTCLDANTEQLGDQPLTIEQLQATLQWQ</sequence>
<evidence type="ECO:0000313" key="2">
    <source>
        <dbReference type="Proteomes" id="UP001595705"/>
    </source>
</evidence>
<protein>
    <recommendedName>
        <fullName evidence="3">Colicin D immunity protein domain-containing protein</fullName>
    </recommendedName>
</protein>
<dbReference type="Proteomes" id="UP001595705">
    <property type="component" value="Unassembled WGS sequence"/>
</dbReference>
<reference evidence="2" key="1">
    <citation type="journal article" date="2019" name="Int. J. Syst. Evol. Microbiol.">
        <title>The Global Catalogue of Microorganisms (GCM) 10K type strain sequencing project: providing services to taxonomists for standard genome sequencing and annotation.</title>
        <authorList>
            <consortium name="The Broad Institute Genomics Platform"/>
            <consortium name="The Broad Institute Genome Sequencing Center for Infectious Disease"/>
            <person name="Wu L."/>
            <person name="Ma J."/>
        </authorList>
    </citation>
    <scope>NUCLEOTIDE SEQUENCE [LARGE SCALE GENOMIC DNA]</scope>
    <source>
        <strain evidence="2">KCTC 42441</strain>
    </source>
</reference>
<gene>
    <name evidence="1" type="ORF">ACFONC_14220</name>
</gene>
<accession>A0ABV7XNJ6</accession>
<dbReference type="EMBL" id="JBHRYA010000009">
    <property type="protein sequence ID" value="MFC3717303.1"/>
    <property type="molecule type" value="Genomic_DNA"/>
</dbReference>